<dbReference type="AlphaFoldDB" id="A0ABD7MLD5"/>
<evidence type="ECO:0000313" key="1">
    <source>
        <dbReference type="EMBL" id="SJE20270.1"/>
    </source>
</evidence>
<evidence type="ECO:0000313" key="2">
    <source>
        <dbReference type="Proteomes" id="UP000187717"/>
    </source>
</evidence>
<name>A0ABD7MLD5_SHISO</name>
<sequence length="100" mass="11729">MKNDFDLVQYFDDYTIVGDMDYHYFYCVKYQEGSLEAHYERIGDPEVLGTITWNGNYLIDGLPMVMFVLAAEDEHKECLNRLLIVCEKARDEYRLNATGL</sequence>
<dbReference type="Proteomes" id="UP000187717">
    <property type="component" value="Unassembled WGS sequence"/>
</dbReference>
<dbReference type="RefSeq" id="WP_000786754.1">
    <property type="nucleotide sequence ID" value="NZ_CATNOL010000087.1"/>
</dbReference>
<reference evidence="1 2" key="1">
    <citation type="submission" date="2017-01" db="EMBL/GenBank/DDBJ databases">
        <authorList>
            <consortium name="Pathogen Informatics"/>
        </authorList>
    </citation>
    <scope>NUCLEOTIDE SEQUENCE [LARGE SCALE GENOMIC DNA]</scope>
    <source>
        <strain evidence="1 2">3626STDY6095480</strain>
    </source>
</reference>
<protein>
    <submittedName>
        <fullName evidence="1">Uncharacterized protein</fullName>
    </submittedName>
</protein>
<dbReference type="EMBL" id="FTXV01000123">
    <property type="protein sequence ID" value="SJE20270.1"/>
    <property type="molecule type" value="Genomic_DNA"/>
</dbReference>
<organism evidence="1 2">
    <name type="scientific">Shigella sonnei</name>
    <dbReference type="NCBI Taxonomy" id="624"/>
    <lineage>
        <taxon>Bacteria</taxon>
        <taxon>Pseudomonadati</taxon>
        <taxon>Pseudomonadota</taxon>
        <taxon>Gammaproteobacteria</taxon>
        <taxon>Enterobacterales</taxon>
        <taxon>Enterobacteriaceae</taxon>
        <taxon>Shigella</taxon>
    </lineage>
</organism>
<accession>A0ABD7MLD5</accession>
<comment type="caution">
    <text evidence="1">The sequence shown here is derived from an EMBL/GenBank/DDBJ whole genome shotgun (WGS) entry which is preliminary data.</text>
</comment>
<gene>
    <name evidence="1" type="ORF">SAMEA3356023_03576</name>
</gene>
<proteinExistence type="predicted"/>